<sequence>MCNSLNDYGEILTQGGAEMRKKKYINQQKIIISTLSRVFLLK</sequence>
<evidence type="ECO:0000313" key="1">
    <source>
        <dbReference type="EMBL" id="OZC06716.1"/>
    </source>
</evidence>
<name>A0A238BPC5_9BILA</name>
<protein>
    <submittedName>
        <fullName evidence="1">Uncharacterized protein</fullName>
    </submittedName>
</protein>
<accession>A0A238BPC5</accession>
<reference evidence="1 2" key="1">
    <citation type="submission" date="2015-12" db="EMBL/GenBank/DDBJ databases">
        <title>Draft genome of the nematode, Onchocerca flexuosa.</title>
        <authorList>
            <person name="Mitreva M."/>
        </authorList>
    </citation>
    <scope>NUCLEOTIDE SEQUENCE [LARGE SCALE GENOMIC DNA]</scope>
    <source>
        <strain evidence="1">Red Deer</strain>
    </source>
</reference>
<dbReference type="EMBL" id="KZ270070">
    <property type="protein sequence ID" value="OZC06716.1"/>
    <property type="molecule type" value="Genomic_DNA"/>
</dbReference>
<organism evidence="1 2">
    <name type="scientific">Onchocerca flexuosa</name>
    <dbReference type="NCBI Taxonomy" id="387005"/>
    <lineage>
        <taxon>Eukaryota</taxon>
        <taxon>Metazoa</taxon>
        <taxon>Ecdysozoa</taxon>
        <taxon>Nematoda</taxon>
        <taxon>Chromadorea</taxon>
        <taxon>Rhabditida</taxon>
        <taxon>Spirurina</taxon>
        <taxon>Spiruromorpha</taxon>
        <taxon>Filarioidea</taxon>
        <taxon>Onchocercidae</taxon>
        <taxon>Onchocerca</taxon>
    </lineage>
</organism>
<dbReference type="Proteomes" id="UP000242913">
    <property type="component" value="Unassembled WGS sequence"/>
</dbReference>
<dbReference type="AlphaFoldDB" id="A0A238BPC5"/>
<proteinExistence type="predicted"/>
<gene>
    <name evidence="1" type="ORF">X798_06286</name>
</gene>
<evidence type="ECO:0000313" key="2">
    <source>
        <dbReference type="Proteomes" id="UP000242913"/>
    </source>
</evidence>
<keyword evidence="2" id="KW-1185">Reference proteome</keyword>